<keyword evidence="1" id="KW-0732">Signal</keyword>
<reference evidence="3" key="1">
    <citation type="journal article" date="2011" name="Genome Biol.">
        <title>Comparative genomics of the social amoebae Dictyostelium discoideum and Dictyostelium purpureum.</title>
        <authorList>
            <consortium name="US DOE Joint Genome Institute (JGI-PGF)"/>
            <person name="Sucgang R."/>
            <person name="Kuo A."/>
            <person name="Tian X."/>
            <person name="Salerno W."/>
            <person name="Parikh A."/>
            <person name="Feasley C.L."/>
            <person name="Dalin E."/>
            <person name="Tu H."/>
            <person name="Huang E."/>
            <person name="Barry K."/>
            <person name="Lindquist E."/>
            <person name="Shapiro H."/>
            <person name="Bruce D."/>
            <person name="Schmutz J."/>
            <person name="Salamov A."/>
            <person name="Fey P."/>
            <person name="Gaudet P."/>
            <person name="Anjard C."/>
            <person name="Babu M.M."/>
            <person name="Basu S."/>
            <person name="Bushmanova Y."/>
            <person name="van der Wel H."/>
            <person name="Katoh-Kurasawa M."/>
            <person name="Dinh C."/>
            <person name="Coutinho P.M."/>
            <person name="Saito T."/>
            <person name="Elias M."/>
            <person name="Schaap P."/>
            <person name="Kay R.R."/>
            <person name="Henrissat B."/>
            <person name="Eichinger L."/>
            <person name="Rivero F."/>
            <person name="Putnam N.H."/>
            <person name="West C.M."/>
            <person name="Loomis W.F."/>
            <person name="Chisholm R.L."/>
            <person name="Shaulsky G."/>
            <person name="Strassmann J.E."/>
            <person name="Queller D.C."/>
            <person name="Kuspa A."/>
            <person name="Grigoriev I.V."/>
        </authorList>
    </citation>
    <scope>NUCLEOTIDE SEQUENCE [LARGE SCALE GENOMIC DNA]</scope>
    <source>
        <strain evidence="3">QSDP1</strain>
    </source>
</reference>
<dbReference type="VEuPathDB" id="AmoebaDB:DICPUDRAFT_77297"/>
<dbReference type="eggNOG" id="ENOG502RH9H">
    <property type="taxonomic scope" value="Eukaryota"/>
</dbReference>
<dbReference type="KEGG" id="dpp:DICPUDRAFT_77297"/>
<dbReference type="Proteomes" id="UP000001064">
    <property type="component" value="Unassembled WGS sequence"/>
</dbReference>
<protein>
    <recommendedName>
        <fullName evidence="4">Lipoprotein</fullName>
    </recommendedName>
</protein>
<accession>F0ZG73</accession>
<dbReference type="RefSeq" id="XP_003286427.1">
    <property type="nucleotide sequence ID" value="XM_003286379.1"/>
</dbReference>
<organism evidence="2 3">
    <name type="scientific">Dictyostelium purpureum</name>
    <name type="common">Slime mold</name>
    <dbReference type="NCBI Taxonomy" id="5786"/>
    <lineage>
        <taxon>Eukaryota</taxon>
        <taxon>Amoebozoa</taxon>
        <taxon>Evosea</taxon>
        <taxon>Eumycetozoa</taxon>
        <taxon>Dictyostelia</taxon>
        <taxon>Dictyosteliales</taxon>
        <taxon>Dictyosteliaceae</taxon>
        <taxon>Dictyostelium</taxon>
    </lineage>
</organism>
<dbReference type="InParanoid" id="F0ZG73"/>
<feature type="chain" id="PRO_5003265107" description="Lipoprotein" evidence="1">
    <location>
        <begin position="23"/>
        <end position="171"/>
    </location>
</feature>
<sequence>MLIIKKLVLLIVLISFVSCIHSANTTPEKCLNSLQRYFVEGENVGIEITYVDPSGNVVYMRGNSKTGYMFSQDLANVDSYAGLSSQNQDCFDGKTQPFSAKRTVQGFYDSRSFRISKAGVATVNNEATLRTFQLTDCNDQGNVYSGYTDTGRLYTFHLTSGKKYDLVALQC</sequence>
<feature type="signal peptide" evidence="1">
    <location>
        <begin position="1"/>
        <end position="22"/>
    </location>
</feature>
<dbReference type="PANTHER" id="PTHR38746">
    <property type="entry name" value="CBM49 DOMAIN-CONTAINING PROTEIN-RELATED"/>
    <property type="match status" value="1"/>
</dbReference>
<evidence type="ECO:0008006" key="4">
    <source>
        <dbReference type="Google" id="ProtNLM"/>
    </source>
</evidence>
<proteinExistence type="predicted"/>
<evidence type="ECO:0000313" key="2">
    <source>
        <dbReference type="EMBL" id="EGC37070.1"/>
    </source>
</evidence>
<keyword evidence="3" id="KW-1185">Reference proteome</keyword>
<gene>
    <name evidence="2" type="ORF">DICPUDRAFT_77297</name>
</gene>
<dbReference type="AlphaFoldDB" id="F0ZG73"/>
<dbReference type="FunCoup" id="F0ZG73">
    <property type="interactions" value="373"/>
</dbReference>
<dbReference type="OrthoDB" id="23998at2759"/>
<dbReference type="PROSITE" id="PS51257">
    <property type="entry name" value="PROKAR_LIPOPROTEIN"/>
    <property type="match status" value="1"/>
</dbReference>
<evidence type="ECO:0000256" key="1">
    <source>
        <dbReference type="SAM" id="SignalP"/>
    </source>
</evidence>
<dbReference type="PANTHER" id="PTHR38746:SF2">
    <property type="entry name" value="CARBOHYDRATE BINDING DOMAIN-CONTAINING PROTEIN"/>
    <property type="match status" value="1"/>
</dbReference>
<name>F0ZG73_DICPU</name>
<dbReference type="EMBL" id="GL871009">
    <property type="protein sequence ID" value="EGC37070.1"/>
    <property type="molecule type" value="Genomic_DNA"/>
</dbReference>
<dbReference type="GeneID" id="10503821"/>
<evidence type="ECO:0000313" key="3">
    <source>
        <dbReference type="Proteomes" id="UP000001064"/>
    </source>
</evidence>